<accession>A0A3D8T1Y2</accession>
<dbReference type="Proteomes" id="UP000256328">
    <property type="component" value="Unassembled WGS sequence"/>
</dbReference>
<organism evidence="2 3">
    <name type="scientific">Coleophoma crateriformis</name>
    <dbReference type="NCBI Taxonomy" id="565419"/>
    <lineage>
        <taxon>Eukaryota</taxon>
        <taxon>Fungi</taxon>
        <taxon>Dikarya</taxon>
        <taxon>Ascomycota</taxon>
        <taxon>Pezizomycotina</taxon>
        <taxon>Leotiomycetes</taxon>
        <taxon>Helotiales</taxon>
        <taxon>Dermateaceae</taxon>
        <taxon>Coleophoma</taxon>
    </lineage>
</organism>
<reference evidence="2 3" key="1">
    <citation type="journal article" date="2018" name="IMA Fungus">
        <title>IMA Genome-F 9: Draft genome sequence of Annulohypoxylon stygium, Aspergillus mulundensis, Berkeleyomyces basicola (syn. Thielaviopsis basicola), Ceratocystis smalleyi, two Cercospora beticola strains, Coleophoma cylindrospora, Fusarium fracticaudum, Phialophora cf. hyalina, and Morchella septimelata.</title>
        <authorList>
            <person name="Wingfield B.D."/>
            <person name="Bills G.F."/>
            <person name="Dong Y."/>
            <person name="Huang W."/>
            <person name="Nel W.J."/>
            <person name="Swalarsk-Parry B.S."/>
            <person name="Vaghefi N."/>
            <person name="Wilken P.M."/>
            <person name="An Z."/>
            <person name="de Beer Z.W."/>
            <person name="De Vos L."/>
            <person name="Chen L."/>
            <person name="Duong T.A."/>
            <person name="Gao Y."/>
            <person name="Hammerbacher A."/>
            <person name="Kikkert J.R."/>
            <person name="Li Y."/>
            <person name="Li H."/>
            <person name="Li K."/>
            <person name="Li Q."/>
            <person name="Liu X."/>
            <person name="Ma X."/>
            <person name="Naidoo K."/>
            <person name="Pethybridge S.J."/>
            <person name="Sun J."/>
            <person name="Steenkamp E.T."/>
            <person name="van der Nest M.A."/>
            <person name="van Wyk S."/>
            <person name="Wingfield M.J."/>
            <person name="Xiong C."/>
            <person name="Yue Q."/>
            <person name="Zhang X."/>
        </authorList>
    </citation>
    <scope>NUCLEOTIDE SEQUENCE [LARGE SCALE GENOMIC DNA]</scope>
    <source>
        <strain evidence="2 3">BP5796</strain>
    </source>
</reference>
<dbReference type="Pfam" id="PF13468">
    <property type="entry name" value="Glyoxalase_3"/>
    <property type="match status" value="1"/>
</dbReference>
<sequence length="262" mass="28350">MAPRVFLDHIVILLPHKDVINPPARLTNHFTISPGGRHADGKTDNKLILFQDGSYIELIAFVDDDPQNRAGHRWGDKTLGIIDYALITRDDAASNYQSMTDRLAASAPGIRYLPPAAGGRKREDGTVLQWEVTTPETVPNGQLPFFCHDVTPRALRVPASQESTAHPSGALGVEALAVLIPDGQTEALGKGYAAVLDTSTVGEETGLVFVVASLHVPPGKESLRIRVASPKAEEEQKIVDEEGLLLTHLKFGGMDSPVKWVE</sequence>
<dbReference type="OrthoDB" id="408973at2759"/>
<gene>
    <name evidence="2" type="ORF">BP5796_01981</name>
</gene>
<comment type="caution">
    <text evidence="2">The sequence shown here is derived from an EMBL/GenBank/DDBJ whole genome shotgun (WGS) entry which is preliminary data.</text>
</comment>
<evidence type="ECO:0000313" key="2">
    <source>
        <dbReference type="EMBL" id="RDW92587.1"/>
    </source>
</evidence>
<name>A0A3D8T1Y2_9HELO</name>
<dbReference type="Gene3D" id="3.10.180.10">
    <property type="entry name" value="2,3-Dihydroxybiphenyl 1,2-Dioxygenase, domain 1"/>
    <property type="match status" value="1"/>
</dbReference>
<keyword evidence="3" id="KW-1185">Reference proteome</keyword>
<dbReference type="InterPro" id="IPR029068">
    <property type="entry name" value="Glyas_Bleomycin-R_OHBP_Dase"/>
</dbReference>
<dbReference type="EMBL" id="PDLN01000002">
    <property type="protein sequence ID" value="RDW92587.1"/>
    <property type="molecule type" value="Genomic_DNA"/>
</dbReference>
<protein>
    <recommendedName>
        <fullName evidence="1">Glyoxalase-like domain-containing protein</fullName>
    </recommendedName>
</protein>
<feature type="domain" description="Glyoxalase-like" evidence="1">
    <location>
        <begin position="7"/>
        <end position="184"/>
    </location>
</feature>
<dbReference type="AlphaFoldDB" id="A0A3D8T1Y2"/>
<evidence type="ECO:0000259" key="1">
    <source>
        <dbReference type="Pfam" id="PF13468"/>
    </source>
</evidence>
<proteinExistence type="predicted"/>
<dbReference type="PANTHER" id="PTHR40265:SF1">
    <property type="entry name" value="GLYOXALASE-LIKE DOMAIN-CONTAINING PROTEIN"/>
    <property type="match status" value="1"/>
</dbReference>
<dbReference type="PANTHER" id="PTHR40265">
    <property type="entry name" value="BLL2707 PROTEIN"/>
    <property type="match status" value="1"/>
</dbReference>
<evidence type="ECO:0000313" key="3">
    <source>
        <dbReference type="Proteomes" id="UP000256328"/>
    </source>
</evidence>
<dbReference type="InterPro" id="IPR025870">
    <property type="entry name" value="Glyoxalase-like_dom"/>
</dbReference>